<dbReference type="GeneID" id="99244382"/>
<dbReference type="KEGG" id="hra:EI982_17865"/>
<dbReference type="InterPro" id="IPR055944">
    <property type="entry name" value="DUF7522"/>
</dbReference>
<dbReference type="RefSeq" id="WP_157690974.1">
    <property type="nucleotide sequence ID" value="NZ_CP034345.1"/>
</dbReference>
<evidence type="ECO:0008006" key="3">
    <source>
        <dbReference type="Google" id="ProtNLM"/>
    </source>
</evidence>
<organism evidence="1 2">
    <name type="scientific">Haloplanus rallus</name>
    <dbReference type="NCBI Taxonomy" id="1816183"/>
    <lineage>
        <taxon>Archaea</taxon>
        <taxon>Methanobacteriati</taxon>
        <taxon>Methanobacteriota</taxon>
        <taxon>Stenosarchaea group</taxon>
        <taxon>Halobacteria</taxon>
        <taxon>Halobacteriales</taxon>
        <taxon>Haloferacaceae</taxon>
        <taxon>Haloplanus</taxon>
    </lineage>
</organism>
<gene>
    <name evidence="1" type="ORF">EI982_17865</name>
</gene>
<accession>A0A6B9F9T2</accession>
<protein>
    <recommendedName>
        <fullName evidence="3">Roadblock/LC7 domain-containing protein</fullName>
    </recommendedName>
</protein>
<dbReference type="Proteomes" id="UP000428325">
    <property type="component" value="Chromosome"/>
</dbReference>
<keyword evidence="2" id="KW-1185">Reference proteome</keyword>
<dbReference type="Pfam" id="PF24366">
    <property type="entry name" value="DUF7522"/>
    <property type="match status" value="1"/>
</dbReference>
<sequence>MEDAVDALVERYQGIAPDCLRVALWYEGDEHEVVFARDDVVETYSPEEFDAKVKQLVIEGLGDQPNQDQFRLYGEMNVVIRRFDNAIMVHFPREEFAGVAVTFDRDAAPSLDTLADVGIDALSAGETDQ</sequence>
<proteinExistence type="predicted"/>
<evidence type="ECO:0000313" key="2">
    <source>
        <dbReference type="Proteomes" id="UP000428325"/>
    </source>
</evidence>
<reference evidence="1 2" key="1">
    <citation type="submission" date="2018-12" db="EMBL/GenBank/DDBJ databases">
        <title>Complete genome sequence of Haloplanus rallus MBLA0036.</title>
        <authorList>
            <person name="Nam Y.-d."/>
            <person name="Kang J."/>
            <person name="Chung W.-H."/>
            <person name="Park Y.S."/>
        </authorList>
    </citation>
    <scope>NUCLEOTIDE SEQUENCE [LARGE SCALE GENOMIC DNA]</scope>
    <source>
        <strain evidence="1 2">MBLA0036</strain>
    </source>
</reference>
<dbReference type="OrthoDB" id="246032at2157"/>
<name>A0A6B9F9T2_9EURY</name>
<dbReference type="EMBL" id="CP034345">
    <property type="protein sequence ID" value="QGX96512.1"/>
    <property type="molecule type" value="Genomic_DNA"/>
</dbReference>
<dbReference type="AlphaFoldDB" id="A0A6B9F9T2"/>
<evidence type="ECO:0000313" key="1">
    <source>
        <dbReference type="EMBL" id="QGX96512.1"/>
    </source>
</evidence>